<keyword evidence="4 7" id="KW-0812">Transmembrane</keyword>
<organism evidence="9 10">
    <name type="scientific">Neopusillimonas maritima</name>
    <dbReference type="NCBI Taxonomy" id="2026239"/>
    <lineage>
        <taxon>Bacteria</taxon>
        <taxon>Pseudomonadati</taxon>
        <taxon>Pseudomonadota</taxon>
        <taxon>Betaproteobacteria</taxon>
        <taxon>Burkholderiales</taxon>
        <taxon>Alcaligenaceae</taxon>
        <taxon>Neopusillimonas</taxon>
    </lineage>
</organism>
<dbReference type="Proteomes" id="UP000266206">
    <property type="component" value="Unassembled WGS sequence"/>
</dbReference>
<comment type="subunit">
    <text evidence="7">The complex comprises the extracytoplasmic solute receptor protein and the two transmembrane proteins.</text>
</comment>
<gene>
    <name evidence="9" type="ORF">CJP73_07490</name>
</gene>
<evidence type="ECO:0000256" key="1">
    <source>
        <dbReference type="ARBA" id="ARBA00004429"/>
    </source>
</evidence>
<feature type="transmembrane region" description="Helical" evidence="7">
    <location>
        <begin position="164"/>
        <end position="187"/>
    </location>
</feature>
<evidence type="ECO:0000256" key="5">
    <source>
        <dbReference type="ARBA" id="ARBA00022989"/>
    </source>
</evidence>
<feature type="transmembrane region" description="Helical" evidence="7">
    <location>
        <begin position="44"/>
        <end position="63"/>
    </location>
</feature>
<dbReference type="GO" id="GO:0022857">
    <property type="term" value="F:transmembrane transporter activity"/>
    <property type="evidence" value="ECO:0007669"/>
    <property type="project" value="UniProtKB-UniRule"/>
</dbReference>
<comment type="subcellular location">
    <subcellularLocation>
        <location evidence="1 7">Cell inner membrane</location>
        <topology evidence="1 7">Multi-pass membrane protein</topology>
    </subcellularLocation>
</comment>
<accession>A0A3A1YY09</accession>
<feature type="transmembrane region" description="Helical" evidence="7">
    <location>
        <begin position="132"/>
        <end position="158"/>
    </location>
</feature>
<evidence type="ECO:0000256" key="6">
    <source>
        <dbReference type="ARBA" id="ARBA00023136"/>
    </source>
</evidence>
<evidence type="ECO:0000256" key="7">
    <source>
        <dbReference type="RuleBase" id="RU369079"/>
    </source>
</evidence>
<feature type="transmembrane region" description="Helical" evidence="7">
    <location>
        <begin position="92"/>
        <end position="120"/>
    </location>
</feature>
<protein>
    <recommendedName>
        <fullName evidence="7">TRAP transporter large permease protein</fullName>
    </recommendedName>
</protein>
<dbReference type="InterPro" id="IPR010656">
    <property type="entry name" value="DctM"/>
</dbReference>
<name>A0A3A1YY09_9BURK</name>
<feature type="transmembrane region" description="Helical" evidence="7">
    <location>
        <begin position="351"/>
        <end position="375"/>
    </location>
</feature>
<feature type="transmembrane region" description="Helical" evidence="7">
    <location>
        <begin position="6"/>
        <end position="32"/>
    </location>
</feature>
<evidence type="ECO:0000259" key="8">
    <source>
        <dbReference type="Pfam" id="PF06808"/>
    </source>
</evidence>
<evidence type="ECO:0000256" key="2">
    <source>
        <dbReference type="ARBA" id="ARBA00022475"/>
    </source>
</evidence>
<comment type="function">
    <text evidence="7">Part of the tripartite ATP-independent periplasmic (TRAP) transport system.</text>
</comment>
<comment type="caution">
    <text evidence="7">Lacks conserved residue(s) required for the propagation of feature annotation.</text>
</comment>
<evidence type="ECO:0000313" key="10">
    <source>
        <dbReference type="Proteomes" id="UP000266206"/>
    </source>
</evidence>
<dbReference type="NCBIfam" id="TIGR00786">
    <property type="entry name" value="dctM"/>
    <property type="match status" value="1"/>
</dbReference>
<comment type="similarity">
    <text evidence="7">Belongs to the TRAP transporter large permease family.</text>
</comment>
<feature type="transmembrane region" description="Helical" evidence="7">
    <location>
        <begin position="237"/>
        <end position="260"/>
    </location>
</feature>
<feature type="transmembrane region" description="Helical" evidence="7">
    <location>
        <begin position="208"/>
        <end position="231"/>
    </location>
</feature>
<evidence type="ECO:0000256" key="3">
    <source>
        <dbReference type="ARBA" id="ARBA00022519"/>
    </source>
</evidence>
<evidence type="ECO:0000313" key="9">
    <source>
        <dbReference type="EMBL" id="RIY41364.1"/>
    </source>
</evidence>
<dbReference type="Pfam" id="PF06808">
    <property type="entry name" value="DctM"/>
    <property type="match status" value="1"/>
</dbReference>
<comment type="caution">
    <text evidence="9">The sequence shown here is derived from an EMBL/GenBank/DDBJ whole genome shotgun (WGS) entry which is preliminary data.</text>
</comment>
<dbReference type="RefSeq" id="WP_119515981.1">
    <property type="nucleotide sequence ID" value="NZ_NQYH01000004.1"/>
</dbReference>
<feature type="transmembrane region" description="Helical" evidence="7">
    <location>
        <begin position="387"/>
        <end position="408"/>
    </location>
</feature>
<proteinExistence type="inferred from homology"/>
<dbReference type="PANTHER" id="PTHR33362">
    <property type="entry name" value="SIALIC ACID TRAP TRANSPORTER PERMEASE PROTEIN SIAT-RELATED"/>
    <property type="match status" value="1"/>
</dbReference>
<dbReference type="AlphaFoldDB" id="A0A3A1YY09"/>
<dbReference type="PIRSF" id="PIRSF006066">
    <property type="entry name" value="HI0050"/>
    <property type="match status" value="1"/>
</dbReference>
<dbReference type="GO" id="GO:0005886">
    <property type="term" value="C:plasma membrane"/>
    <property type="evidence" value="ECO:0007669"/>
    <property type="project" value="UniProtKB-SubCell"/>
</dbReference>
<dbReference type="PANTHER" id="PTHR33362:SF5">
    <property type="entry name" value="C4-DICARBOXYLATE TRAP TRANSPORTER LARGE PERMEASE PROTEIN DCTM"/>
    <property type="match status" value="1"/>
</dbReference>
<keyword evidence="5 7" id="KW-1133">Transmembrane helix</keyword>
<keyword evidence="3 7" id="KW-0997">Cell inner membrane</keyword>
<dbReference type="EMBL" id="NQYH01000004">
    <property type="protein sequence ID" value="RIY41364.1"/>
    <property type="molecule type" value="Genomic_DNA"/>
</dbReference>
<feature type="domain" description="TRAP C4-dicarboxylate transport system permease DctM subunit" evidence="8">
    <location>
        <begin position="6"/>
        <end position="410"/>
    </location>
</feature>
<dbReference type="InterPro" id="IPR004681">
    <property type="entry name" value="TRAP_DctM"/>
</dbReference>
<sequence>MFSFLTTFAVGLASGMPIAFALGLCGLVYLLVQDAMPATLASQLFSALSTPSLLAIPFFILAAEVMSRTGATTRLIHFIDVLIRHTRGGLPVVAVFATVMFSSISGSSVATAAAVGTILIPEMVKRGYDRTFSVGLIASAGGLGILLPPSVPLVIYGIVTETSIATLFTAGAIVGIILTALLTVVAYGYSRASGVPPQPKASSRERLAAFKSAFGVLMSPVIVLGGIYSGYFTPMEAAAISSVYAIFLALCYGVSVKGLLPILTSSAKMSSIIMMILAGAQLFGYAITSERIPHVLFDGIMAMNLSSTEFLVGVMLLFFLIGMALEVISVILITMPILMPMIMGFDIDPVFFGMLLILNMEIAVITPPIGLNLFAISAISKVPVMRVFKGCLPFVLLLFLMLVFMTFVPQVQDMFRLL</sequence>
<keyword evidence="2" id="KW-1003">Cell membrane</keyword>
<keyword evidence="6 7" id="KW-0472">Membrane</keyword>
<keyword evidence="7" id="KW-0813">Transport</keyword>
<dbReference type="OrthoDB" id="9777699at2"/>
<reference evidence="9 10" key="1">
    <citation type="submission" date="2017-08" db="EMBL/GenBank/DDBJ databases">
        <title>Pusillimonas indicus sp. nov., a member of the family Alcaligenaceae isolated from surface seawater.</title>
        <authorList>
            <person name="Li J."/>
        </authorList>
    </citation>
    <scope>NUCLEOTIDE SEQUENCE [LARGE SCALE GENOMIC DNA]</scope>
    <source>
        <strain evidence="9 10">L52-1-41</strain>
    </source>
</reference>
<evidence type="ECO:0000256" key="4">
    <source>
        <dbReference type="ARBA" id="ARBA00022692"/>
    </source>
</evidence>